<evidence type="ECO:0000313" key="2">
    <source>
        <dbReference type="EMBL" id="CAA6807183.1"/>
    </source>
</evidence>
<sequence length="73" mass="7891">MIKFTLLSLSALVFMGCTMVKEVKPWEKENLAKPIMQFEGLHPLVAKFDSHVYFSKEAARGGNGVAGGGCGCN</sequence>
<dbReference type="InterPro" id="IPR025362">
    <property type="entry name" value="DUF4266"/>
</dbReference>
<dbReference type="Pfam" id="PF14086">
    <property type="entry name" value="DUF4266"/>
    <property type="match status" value="1"/>
</dbReference>
<proteinExistence type="predicted"/>
<dbReference type="AlphaFoldDB" id="A0A6S6SBD3"/>
<accession>A0A6S6SBD3</accession>
<dbReference type="PROSITE" id="PS51257">
    <property type="entry name" value="PROKAR_LIPOPROTEIN"/>
    <property type="match status" value="1"/>
</dbReference>
<reference evidence="2" key="1">
    <citation type="submission" date="2020-01" db="EMBL/GenBank/DDBJ databases">
        <authorList>
            <person name="Meier V. D."/>
            <person name="Meier V D."/>
        </authorList>
    </citation>
    <scope>NUCLEOTIDE SEQUENCE</scope>
    <source>
        <strain evidence="2">HLG_WM_MAG_04</strain>
    </source>
</reference>
<protein>
    <recommendedName>
        <fullName evidence="1">DUF4266 domain-containing protein</fullName>
    </recommendedName>
</protein>
<gene>
    <name evidence="2" type="ORF">HELGO_WM14080</name>
</gene>
<dbReference type="EMBL" id="CACVAX010000016">
    <property type="protein sequence ID" value="CAA6807183.1"/>
    <property type="molecule type" value="Genomic_DNA"/>
</dbReference>
<organism evidence="2">
    <name type="scientific">uncultured Sulfurovum sp</name>
    <dbReference type="NCBI Taxonomy" id="269237"/>
    <lineage>
        <taxon>Bacteria</taxon>
        <taxon>Pseudomonadati</taxon>
        <taxon>Campylobacterota</taxon>
        <taxon>Epsilonproteobacteria</taxon>
        <taxon>Campylobacterales</taxon>
        <taxon>Sulfurovaceae</taxon>
        <taxon>Sulfurovum</taxon>
        <taxon>environmental samples</taxon>
    </lineage>
</organism>
<evidence type="ECO:0000259" key="1">
    <source>
        <dbReference type="Pfam" id="PF14086"/>
    </source>
</evidence>
<feature type="domain" description="DUF4266" evidence="1">
    <location>
        <begin position="23"/>
        <end position="73"/>
    </location>
</feature>
<name>A0A6S6SBD3_9BACT</name>